<sequence>MILELLKLFFIFFKIGIFTFGGGYAMIPLIRTEIVSNGYLTIQQVDQFIGIAESTPGPFAINIATFVGYNSYGFLGSILATLGVALPSFIIILLIAYFSAKILKSKPVRSALNWINPLTIGLILSAGLQVFLEANFKGLLHSTEIEIDYIGLGIFFVALTLSLIFKKVSPIILIVISGILGLIFYSIL</sequence>
<dbReference type="HOGENOM" id="CLU_018106_1_2_14"/>
<dbReference type="GO" id="GO:0015109">
    <property type="term" value="F:chromate transmembrane transporter activity"/>
    <property type="evidence" value="ECO:0007669"/>
    <property type="project" value="InterPro"/>
</dbReference>
<dbReference type="PANTHER" id="PTHR43663:SF1">
    <property type="entry name" value="CHROMATE TRANSPORTER"/>
    <property type="match status" value="1"/>
</dbReference>
<evidence type="ECO:0000256" key="7">
    <source>
        <dbReference type="SAM" id="Phobius"/>
    </source>
</evidence>
<dbReference type="Proteomes" id="UP000032434">
    <property type="component" value="Chromosome 1"/>
</dbReference>
<proteinExistence type="inferred from homology"/>
<organism evidence="8 9">
    <name type="scientific">Acholeplasma oculi</name>
    <dbReference type="NCBI Taxonomy" id="35623"/>
    <lineage>
        <taxon>Bacteria</taxon>
        <taxon>Bacillati</taxon>
        <taxon>Mycoplasmatota</taxon>
        <taxon>Mollicutes</taxon>
        <taxon>Acholeplasmatales</taxon>
        <taxon>Acholeplasmataceae</taxon>
        <taxon>Acholeplasma</taxon>
    </lineage>
</organism>
<evidence type="ECO:0000256" key="1">
    <source>
        <dbReference type="ARBA" id="ARBA00004651"/>
    </source>
</evidence>
<dbReference type="InterPro" id="IPR003370">
    <property type="entry name" value="Chromate_transpt"/>
</dbReference>
<dbReference type="KEGG" id="aoc:Aocu_12670"/>
<feature type="transmembrane region" description="Helical" evidence="7">
    <location>
        <begin position="75"/>
        <end position="99"/>
    </location>
</feature>
<dbReference type="InParanoid" id="A0A061ABU4"/>
<evidence type="ECO:0000256" key="6">
    <source>
        <dbReference type="ARBA" id="ARBA00023136"/>
    </source>
</evidence>
<dbReference type="RefSeq" id="WP_045749768.1">
    <property type="nucleotide sequence ID" value="NZ_FUZK01000001.1"/>
</dbReference>
<evidence type="ECO:0000256" key="5">
    <source>
        <dbReference type="ARBA" id="ARBA00022989"/>
    </source>
</evidence>
<dbReference type="EMBL" id="LK028559">
    <property type="protein sequence ID" value="CDR31340.1"/>
    <property type="molecule type" value="Genomic_DNA"/>
</dbReference>
<gene>
    <name evidence="8" type="primary">chrA2</name>
    <name evidence="8" type="ORF">Aocu_12670</name>
</gene>
<evidence type="ECO:0000256" key="4">
    <source>
        <dbReference type="ARBA" id="ARBA00022692"/>
    </source>
</evidence>
<dbReference type="STRING" id="35623.Aocu_12670"/>
<dbReference type="PANTHER" id="PTHR43663">
    <property type="entry name" value="CHROMATE TRANSPORT PROTEIN-RELATED"/>
    <property type="match status" value="1"/>
</dbReference>
<feature type="transmembrane region" description="Helical" evidence="7">
    <location>
        <begin position="171"/>
        <end position="187"/>
    </location>
</feature>
<dbReference type="FunCoup" id="A0A061ABU4">
    <property type="interactions" value="5"/>
</dbReference>
<feature type="transmembrane region" description="Helical" evidence="7">
    <location>
        <begin position="111"/>
        <end position="132"/>
    </location>
</feature>
<accession>A0A061ABU4</accession>
<name>A0A061ABU4_9MOLU</name>
<evidence type="ECO:0000256" key="2">
    <source>
        <dbReference type="ARBA" id="ARBA00005262"/>
    </source>
</evidence>
<keyword evidence="3" id="KW-1003">Cell membrane</keyword>
<evidence type="ECO:0000313" key="9">
    <source>
        <dbReference type="Proteomes" id="UP000032434"/>
    </source>
</evidence>
<keyword evidence="5 7" id="KW-1133">Transmembrane helix</keyword>
<keyword evidence="4 7" id="KW-0812">Transmembrane</keyword>
<evidence type="ECO:0000256" key="3">
    <source>
        <dbReference type="ARBA" id="ARBA00022475"/>
    </source>
</evidence>
<dbReference type="GO" id="GO:0005886">
    <property type="term" value="C:plasma membrane"/>
    <property type="evidence" value="ECO:0007669"/>
    <property type="project" value="UniProtKB-SubCell"/>
</dbReference>
<protein>
    <submittedName>
        <fullName evidence="8">Chromate transporter</fullName>
    </submittedName>
</protein>
<dbReference type="InterPro" id="IPR052518">
    <property type="entry name" value="CHR_Transporter"/>
</dbReference>
<keyword evidence="9" id="KW-1185">Reference proteome</keyword>
<dbReference type="Pfam" id="PF02417">
    <property type="entry name" value="Chromate_transp"/>
    <property type="match status" value="1"/>
</dbReference>
<evidence type="ECO:0000313" key="8">
    <source>
        <dbReference type="EMBL" id="CDR31340.1"/>
    </source>
</evidence>
<dbReference type="AlphaFoldDB" id="A0A061ABU4"/>
<feature type="transmembrane region" description="Helical" evidence="7">
    <location>
        <begin position="147"/>
        <end position="164"/>
    </location>
</feature>
<dbReference type="PATRIC" id="fig|35623.3.peg.1266"/>
<comment type="similarity">
    <text evidence="2">Belongs to the chromate ion transporter (CHR) (TC 2.A.51) family.</text>
</comment>
<feature type="transmembrane region" description="Helical" evidence="7">
    <location>
        <begin position="6"/>
        <end position="27"/>
    </location>
</feature>
<reference evidence="9" key="1">
    <citation type="submission" date="2014-05" db="EMBL/GenBank/DDBJ databases">
        <authorList>
            <person name="Kube M."/>
        </authorList>
    </citation>
    <scope>NUCLEOTIDE SEQUENCE [LARGE SCALE GENOMIC DNA]</scope>
</reference>
<keyword evidence="6 7" id="KW-0472">Membrane</keyword>
<comment type="subcellular location">
    <subcellularLocation>
        <location evidence="1">Cell membrane</location>
        <topology evidence="1">Multi-pass membrane protein</topology>
    </subcellularLocation>
</comment>